<sequence>MHWKNSIKNHIIRILKFCLRSKTFPEYRDRDRAKKIIYDFEIDLLYHFYMYQMLQSRFLCRKKIVYIL</sequence>
<reference evidence="1" key="2">
    <citation type="submission" date="2013-05" db="EMBL/GenBank/DDBJ databases">
        <authorList>
            <person name="Carter J.-M."/>
            <person name="Baker S.C."/>
            <person name="Pink R."/>
            <person name="Carter D.R.F."/>
            <person name="Collins A."/>
            <person name="Tomlin J."/>
            <person name="Gibbs M."/>
            <person name="Breuker C.J."/>
        </authorList>
    </citation>
    <scope>NUCLEOTIDE SEQUENCE</scope>
    <source>
        <tissue evidence="1">Ovary</tissue>
    </source>
</reference>
<reference evidence="1" key="1">
    <citation type="journal article" date="2013" name="BMC Genomics">
        <title>Unscrambling butterfly oogenesis.</title>
        <authorList>
            <person name="Carter J.M."/>
            <person name="Baker S.C."/>
            <person name="Pink R."/>
            <person name="Carter D.R."/>
            <person name="Collins A."/>
            <person name="Tomlin J."/>
            <person name="Gibbs M."/>
            <person name="Breuker C.J."/>
        </authorList>
    </citation>
    <scope>NUCLEOTIDE SEQUENCE</scope>
    <source>
        <tissue evidence="1">Ovary</tissue>
    </source>
</reference>
<name>S4PF33_9NEOP</name>
<dbReference type="EMBL" id="GAIX01001314">
    <property type="protein sequence ID" value="JAA91246.1"/>
    <property type="molecule type" value="Transcribed_RNA"/>
</dbReference>
<evidence type="ECO:0000313" key="1">
    <source>
        <dbReference type="EMBL" id="JAA91246.1"/>
    </source>
</evidence>
<proteinExistence type="predicted"/>
<dbReference type="AlphaFoldDB" id="S4PF33"/>
<organism evidence="1">
    <name type="scientific">Pararge aegeria</name>
    <name type="common">speckled wood butterfly</name>
    <dbReference type="NCBI Taxonomy" id="116150"/>
    <lineage>
        <taxon>Eukaryota</taxon>
        <taxon>Metazoa</taxon>
        <taxon>Ecdysozoa</taxon>
        <taxon>Arthropoda</taxon>
        <taxon>Hexapoda</taxon>
        <taxon>Insecta</taxon>
        <taxon>Pterygota</taxon>
        <taxon>Neoptera</taxon>
        <taxon>Endopterygota</taxon>
        <taxon>Lepidoptera</taxon>
        <taxon>Glossata</taxon>
        <taxon>Ditrysia</taxon>
        <taxon>Papilionoidea</taxon>
        <taxon>Nymphalidae</taxon>
        <taxon>Satyrinae</taxon>
        <taxon>Satyrini</taxon>
        <taxon>Parargina</taxon>
        <taxon>Pararge</taxon>
    </lineage>
</organism>
<protein>
    <submittedName>
        <fullName evidence="1">Uncharacterized protein</fullName>
    </submittedName>
</protein>
<accession>S4PF33</accession>